<comment type="cofactor">
    <cofactor evidence="1">
        <name>FAD</name>
        <dbReference type="ChEBI" id="CHEBI:57692"/>
    </cofactor>
</comment>
<evidence type="ECO:0000256" key="2">
    <source>
        <dbReference type="ARBA" id="ARBA00010989"/>
    </source>
</evidence>
<gene>
    <name evidence="7" type="ORF">CROQUDRAFT_44052</name>
</gene>
<evidence type="ECO:0000256" key="4">
    <source>
        <dbReference type="ARBA" id="ARBA00022827"/>
    </source>
</evidence>
<evidence type="ECO:0000259" key="6">
    <source>
        <dbReference type="Pfam" id="PF01266"/>
    </source>
</evidence>
<dbReference type="OrthoDB" id="2219495at2759"/>
<dbReference type="GO" id="GO:0050660">
    <property type="term" value="F:flavin adenine dinucleotide binding"/>
    <property type="evidence" value="ECO:0007669"/>
    <property type="project" value="InterPro"/>
</dbReference>
<dbReference type="Pfam" id="PF01266">
    <property type="entry name" value="DAO"/>
    <property type="match status" value="1"/>
</dbReference>
<name>A0A9P6TCF3_9BASI</name>
<dbReference type="EMBL" id="MU167257">
    <property type="protein sequence ID" value="KAG0146694.1"/>
    <property type="molecule type" value="Genomic_DNA"/>
</dbReference>
<proteinExistence type="inferred from homology"/>
<feature type="domain" description="FAD dependent oxidoreductase" evidence="6">
    <location>
        <begin position="8"/>
        <end position="391"/>
    </location>
</feature>
<organism evidence="7 8">
    <name type="scientific">Cronartium quercuum f. sp. fusiforme G11</name>
    <dbReference type="NCBI Taxonomy" id="708437"/>
    <lineage>
        <taxon>Eukaryota</taxon>
        <taxon>Fungi</taxon>
        <taxon>Dikarya</taxon>
        <taxon>Basidiomycota</taxon>
        <taxon>Pucciniomycotina</taxon>
        <taxon>Pucciniomycetes</taxon>
        <taxon>Pucciniales</taxon>
        <taxon>Coleosporiaceae</taxon>
        <taxon>Cronartium</taxon>
    </lineage>
</organism>
<evidence type="ECO:0000313" key="7">
    <source>
        <dbReference type="EMBL" id="KAG0146694.1"/>
    </source>
</evidence>
<comment type="similarity">
    <text evidence="2">Belongs to the MSOX/MTOX family.</text>
</comment>
<dbReference type="InterPro" id="IPR036188">
    <property type="entry name" value="FAD/NAD-bd_sf"/>
</dbReference>
<dbReference type="InterPro" id="IPR045170">
    <property type="entry name" value="MTOX"/>
</dbReference>
<dbReference type="Gene3D" id="3.30.9.10">
    <property type="entry name" value="D-Amino Acid Oxidase, subunit A, domain 2"/>
    <property type="match status" value="1"/>
</dbReference>
<dbReference type="Gene3D" id="3.50.50.60">
    <property type="entry name" value="FAD/NAD(P)-binding domain"/>
    <property type="match status" value="1"/>
</dbReference>
<dbReference type="PANTHER" id="PTHR10961">
    <property type="entry name" value="PEROXISOMAL SARCOSINE OXIDASE"/>
    <property type="match status" value="1"/>
</dbReference>
<dbReference type="InterPro" id="IPR006076">
    <property type="entry name" value="FAD-dep_OxRdtase"/>
</dbReference>
<accession>A0A9P6TCF3</accession>
<dbReference type="GO" id="GO:0008115">
    <property type="term" value="F:sarcosine oxidase activity"/>
    <property type="evidence" value="ECO:0007669"/>
    <property type="project" value="TreeGrafter"/>
</dbReference>
<sequence>MSERSKSILIVGGCGTFGLSTAWHLSQRGYTNIICLDRWSYPSKSSAGYDRNKIVRTAYAEPIYVELAQEAIEGWNKPMFKNVFKSTGWILGTRTPNPLLSDTESSNEISISAAGTFDKMVYNVQRYGQSEGIEFLPDPKSLHDRFPHYFSHTPDFRGIFDSNAGWVDASKALEVVGKACEANGVKFVTGTATSFVWSEGEIVGVKTEEGTIFEADKLICCLGAYTDTLIDMQGQLTAVAYSTTHVQLTPQEQEEYRDMPVVLIEGLGYTFPPDADGRIKFCDLHVGHPWMRTVAGRAKPVSIPRDAAYHESDTLPDEDIAEVRAFIRYCMPQFAERKFVQTKMCWDTESFDFGWIIDYHPSSPNRLLIATGGSGHSFKNLPNVGKYIADRLEDRLGEVYRNAWRRWRPDKIGSVPALKRVDLADLHGWKHEYRARL</sequence>
<comment type="caution">
    <text evidence="7">The sequence shown here is derived from an EMBL/GenBank/DDBJ whole genome shotgun (WGS) entry which is preliminary data.</text>
</comment>
<keyword evidence="4" id="KW-0274">FAD</keyword>
<dbReference type="SUPFAM" id="SSF51905">
    <property type="entry name" value="FAD/NAD(P)-binding domain"/>
    <property type="match status" value="1"/>
</dbReference>
<evidence type="ECO:0000313" key="8">
    <source>
        <dbReference type="Proteomes" id="UP000886653"/>
    </source>
</evidence>
<evidence type="ECO:0000256" key="3">
    <source>
        <dbReference type="ARBA" id="ARBA00022630"/>
    </source>
</evidence>
<dbReference type="AlphaFoldDB" id="A0A9P6TCF3"/>
<keyword evidence="3" id="KW-0285">Flavoprotein</keyword>
<protein>
    <recommendedName>
        <fullName evidence="6">FAD dependent oxidoreductase domain-containing protein</fullName>
    </recommendedName>
</protein>
<evidence type="ECO:0000256" key="5">
    <source>
        <dbReference type="ARBA" id="ARBA00023002"/>
    </source>
</evidence>
<keyword evidence="5" id="KW-0560">Oxidoreductase</keyword>
<evidence type="ECO:0000256" key="1">
    <source>
        <dbReference type="ARBA" id="ARBA00001974"/>
    </source>
</evidence>
<dbReference type="GO" id="GO:0051698">
    <property type="term" value="F:saccharopine oxidase activity"/>
    <property type="evidence" value="ECO:0007669"/>
    <property type="project" value="TreeGrafter"/>
</dbReference>
<reference evidence="7" key="1">
    <citation type="submission" date="2013-11" db="EMBL/GenBank/DDBJ databases">
        <title>Genome sequence of the fusiform rust pathogen reveals effectors for host alternation and coevolution with pine.</title>
        <authorList>
            <consortium name="DOE Joint Genome Institute"/>
            <person name="Smith K."/>
            <person name="Pendleton A."/>
            <person name="Kubisiak T."/>
            <person name="Anderson C."/>
            <person name="Salamov A."/>
            <person name="Aerts A."/>
            <person name="Riley R."/>
            <person name="Clum A."/>
            <person name="Lindquist E."/>
            <person name="Ence D."/>
            <person name="Campbell M."/>
            <person name="Kronenberg Z."/>
            <person name="Feau N."/>
            <person name="Dhillon B."/>
            <person name="Hamelin R."/>
            <person name="Burleigh J."/>
            <person name="Smith J."/>
            <person name="Yandell M."/>
            <person name="Nelson C."/>
            <person name="Grigoriev I."/>
            <person name="Davis J."/>
        </authorList>
    </citation>
    <scope>NUCLEOTIDE SEQUENCE</scope>
    <source>
        <strain evidence="7">G11</strain>
    </source>
</reference>
<keyword evidence="8" id="KW-1185">Reference proteome</keyword>
<dbReference type="Proteomes" id="UP000886653">
    <property type="component" value="Unassembled WGS sequence"/>
</dbReference>
<dbReference type="PANTHER" id="PTHR10961:SF26">
    <property type="entry name" value="L-SACCHAROPINE OXIDASE"/>
    <property type="match status" value="1"/>
</dbReference>